<dbReference type="Pfam" id="PF00328">
    <property type="entry name" value="His_Phos_2"/>
    <property type="match status" value="1"/>
</dbReference>
<comment type="similarity">
    <text evidence="2">Belongs to the histidine acid phosphatase family.</text>
</comment>
<evidence type="ECO:0000313" key="7">
    <source>
        <dbReference type="EMBL" id="CAD8621245.1"/>
    </source>
</evidence>
<dbReference type="SUPFAM" id="SSF53254">
    <property type="entry name" value="Phosphoglycerate mutase-like"/>
    <property type="match status" value="1"/>
</dbReference>
<evidence type="ECO:0008006" key="8">
    <source>
        <dbReference type="Google" id="ProtNLM"/>
    </source>
</evidence>
<sequence length="390" mass="41310">MRVCALRSLCAGLPFAHQLNKQACEAAHDDAHVVAAVVLFRHGARSPVFPMPAESLMPEDVCTYNTMNAVPAGAATVAVHGGRRYARFAPHGAPGLLTDVGWAQGVAVGRRLYARYGLPDDDGPEVRSTDISRTVLTARAVLTGLYEGKPVPNGLRIHVDTSPTMILDTTCTPLAETLIAGRAIHRESDVANGSARAAVAQSFGASYDPQICGLIAVHDDCIARRFAGLPPHAFVDVSLCDYASREAAREVRAALRHGDSLSAHLSAGPLCELLANRLSVFAASSPPNEAKGPVKLVLLSGHDTSLMMLLNALDPKGALVSDGVWPPHTSCIALELLDNGNIRVCYQWEPLLTMHLDGFVEKLRAIAGQPRIAVGVSSGAADGAVFRWSD</sequence>
<dbReference type="InterPro" id="IPR000560">
    <property type="entry name" value="His_Pase_clade-2"/>
</dbReference>
<dbReference type="PROSITE" id="PS00778">
    <property type="entry name" value="HIS_ACID_PHOSPHAT_2"/>
    <property type="match status" value="1"/>
</dbReference>
<accession>A0A7S0QBG7</accession>
<dbReference type="PANTHER" id="PTHR11567:SF211">
    <property type="entry name" value="PROSTATIC ACID PHOSPHATASE"/>
    <property type="match status" value="1"/>
</dbReference>
<gene>
    <name evidence="7" type="ORF">CPEL01642_LOCUS24628</name>
</gene>
<name>A0A7S0QBG7_9EUKA</name>
<evidence type="ECO:0000256" key="3">
    <source>
        <dbReference type="ARBA" id="ARBA00022729"/>
    </source>
</evidence>
<dbReference type="PROSITE" id="PS00616">
    <property type="entry name" value="HIS_ACID_PHOSPHAT_1"/>
    <property type="match status" value="1"/>
</dbReference>
<dbReference type="InterPro" id="IPR029033">
    <property type="entry name" value="His_PPase_superfam"/>
</dbReference>
<keyword evidence="6" id="KW-0325">Glycoprotein</keyword>
<protein>
    <recommendedName>
        <fullName evidence="8">Acid phosphatase</fullName>
    </recommendedName>
</protein>
<comment type="catalytic activity">
    <reaction evidence="1">
        <text>a phosphate monoester + H2O = an alcohol + phosphate</text>
        <dbReference type="Rhea" id="RHEA:15017"/>
        <dbReference type="ChEBI" id="CHEBI:15377"/>
        <dbReference type="ChEBI" id="CHEBI:30879"/>
        <dbReference type="ChEBI" id="CHEBI:43474"/>
        <dbReference type="ChEBI" id="CHEBI:67140"/>
        <dbReference type="EC" id="3.1.3.2"/>
    </reaction>
</comment>
<dbReference type="PANTHER" id="PTHR11567">
    <property type="entry name" value="ACID PHOSPHATASE-RELATED"/>
    <property type="match status" value="1"/>
</dbReference>
<evidence type="ECO:0000256" key="4">
    <source>
        <dbReference type="ARBA" id="ARBA00022801"/>
    </source>
</evidence>
<dbReference type="InterPro" id="IPR033379">
    <property type="entry name" value="Acid_Pase_AS"/>
</dbReference>
<reference evidence="7" key="1">
    <citation type="submission" date="2021-01" db="EMBL/GenBank/DDBJ databases">
        <authorList>
            <person name="Corre E."/>
            <person name="Pelletier E."/>
            <person name="Niang G."/>
            <person name="Scheremetjew M."/>
            <person name="Finn R."/>
            <person name="Kale V."/>
            <person name="Holt S."/>
            <person name="Cochrane G."/>
            <person name="Meng A."/>
            <person name="Brown T."/>
            <person name="Cohen L."/>
        </authorList>
    </citation>
    <scope>NUCLEOTIDE SEQUENCE</scope>
    <source>
        <strain evidence="7">PLY182g</strain>
    </source>
</reference>
<evidence type="ECO:0000256" key="1">
    <source>
        <dbReference type="ARBA" id="ARBA00000032"/>
    </source>
</evidence>
<proteinExistence type="inferred from homology"/>
<dbReference type="AlphaFoldDB" id="A0A7S0QBG7"/>
<keyword evidence="4" id="KW-0378">Hydrolase</keyword>
<dbReference type="Gene3D" id="3.40.50.1240">
    <property type="entry name" value="Phosphoglycerate mutase-like"/>
    <property type="match status" value="1"/>
</dbReference>
<evidence type="ECO:0000256" key="2">
    <source>
        <dbReference type="ARBA" id="ARBA00005375"/>
    </source>
</evidence>
<keyword evidence="5" id="KW-1015">Disulfide bond</keyword>
<keyword evidence="3" id="KW-0732">Signal</keyword>
<dbReference type="InterPro" id="IPR050645">
    <property type="entry name" value="Histidine_acid_phosphatase"/>
</dbReference>
<dbReference type="GO" id="GO:0003993">
    <property type="term" value="F:acid phosphatase activity"/>
    <property type="evidence" value="ECO:0007669"/>
    <property type="project" value="UniProtKB-EC"/>
</dbReference>
<evidence type="ECO:0000256" key="6">
    <source>
        <dbReference type="ARBA" id="ARBA00023180"/>
    </source>
</evidence>
<evidence type="ECO:0000256" key="5">
    <source>
        <dbReference type="ARBA" id="ARBA00023157"/>
    </source>
</evidence>
<dbReference type="EMBL" id="HBEY01051223">
    <property type="protein sequence ID" value="CAD8621245.1"/>
    <property type="molecule type" value="Transcribed_RNA"/>
</dbReference>
<organism evidence="7">
    <name type="scientific">Coccolithus braarudii</name>
    <dbReference type="NCBI Taxonomy" id="221442"/>
    <lineage>
        <taxon>Eukaryota</taxon>
        <taxon>Haptista</taxon>
        <taxon>Haptophyta</taxon>
        <taxon>Prymnesiophyceae</taxon>
        <taxon>Coccolithales</taxon>
        <taxon>Coccolithaceae</taxon>
        <taxon>Coccolithus</taxon>
    </lineage>
</organism>
<dbReference type="CDD" id="cd07061">
    <property type="entry name" value="HP_HAP_like"/>
    <property type="match status" value="1"/>
</dbReference>